<feature type="transmembrane region" description="Helical" evidence="6">
    <location>
        <begin position="56"/>
        <end position="81"/>
    </location>
</feature>
<dbReference type="Pfam" id="PF02683">
    <property type="entry name" value="DsbD_TM"/>
    <property type="match status" value="1"/>
</dbReference>
<feature type="transmembrane region" description="Helical" evidence="6">
    <location>
        <begin position="172"/>
        <end position="194"/>
    </location>
</feature>
<dbReference type="GO" id="GO:0016020">
    <property type="term" value="C:membrane"/>
    <property type="evidence" value="ECO:0007669"/>
    <property type="project" value="UniProtKB-SubCell"/>
</dbReference>
<feature type="transmembrane region" description="Helical" evidence="6">
    <location>
        <begin position="101"/>
        <end position="122"/>
    </location>
</feature>
<feature type="transmembrane region" description="Helical" evidence="6">
    <location>
        <begin position="12"/>
        <end position="35"/>
    </location>
</feature>
<comment type="subcellular location">
    <subcellularLocation>
        <location evidence="1">Membrane</location>
        <topology evidence="1">Multi-pass membrane protein</topology>
    </subcellularLocation>
</comment>
<sequence length="247" mass="27099">MQQVTDLSTWLALGAGILSFLSPCTLPVFPAYLSYITGVSVKELQGDENRKLKMRMSLHAVFFLLGVSIIFFSLGIGASFFGNWLQSMLAGNSGILIQRVTGIFLMITGLMVGGWITIIPLMKEKRIRFKSKPGSIIGSLFVGIGFAAGWTPCIGPIFASILLVAANNPAEGALYTMMYIIGFSLPFFLSTYYLSFTKVLVKYSEKIMKIGGALIIVFGILLFTGQITRISIFLLRLIEDTWFSNLG</sequence>
<feature type="transmembrane region" description="Helical" evidence="6">
    <location>
        <begin position="214"/>
        <end position="238"/>
    </location>
</feature>
<keyword evidence="3 6" id="KW-0812">Transmembrane</keyword>
<comment type="similarity">
    <text evidence="2">Belongs to the DsbD family.</text>
</comment>
<dbReference type="Proteomes" id="UP001084197">
    <property type="component" value="Unassembled WGS sequence"/>
</dbReference>
<feature type="transmembrane region" description="Helical" evidence="6">
    <location>
        <begin position="134"/>
        <end position="166"/>
    </location>
</feature>
<proteinExistence type="inferred from homology"/>
<comment type="caution">
    <text evidence="8">The sequence shown here is derived from an EMBL/GenBank/DDBJ whole genome shotgun (WGS) entry which is preliminary data.</text>
</comment>
<dbReference type="AlphaFoldDB" id="A0A9J6R8Z2"/>
<dbReference type="PANTHER" id="PTHR31272:SF4">
    <property type="entry name" value="CYTOCHROME C-TYPE BIOGENESIS PROTEIN HI_1454-RELATED"/>
    <property type="match status" value="1"/>
</dbReference>
<gene>
    <name evidence="8" type="ORF">OWO01_00680</name>
</gene>
<accession>A0A9J6R8Z2</accession>
<evidence type="ECO:0000256" key="1">
    <source>
        <dbReference type="ARBA" id="ARBA00004141"/>
    </source>
</evidence>
<keyword evidence="9" id="KW-1185">Reference proteome</keyword>
<evidence type="ECO:0000313" key="8">
    <source>
        <dbReference type="EMBL" id="MCZ0701724.1"/>
    </source>
</evidence>
<evidence type="ECO:0000259" key="7">
    <source>
        <dbReference type="Pfam" id="PF02683"/>
    </source>
</evidence>
<organism evidence="8 9">
    <name type="scientific">Natronobacillus azotifigens</name>
    <dbReference type="NCBI Taxonomy" id="472978"/>
    <lineage>
        <taxon>Bacteria</taxon>
        <taxon>Bacillati</taxon>
        <taxon>Bacillota</taxon>
        <taxon>Bacilli</taxon>
        <taxon>Bacillales</taxon>
        <taxon>Bacillaceae</taxon>
        <taxon>Natronobacillus</taxon>
    </lineage>
</organism>
<evidence type="ECO:0000256" key="5">
    <source>
        <dbReference type="ARBA" id="ARBA00023136"/>
    </source>
</evidence>
<dbReference type="InterPro" id="IPR051790">
    <property type="entry name" value="Cytochrome_c-biogenesis_DsbD"/>
</dbReference>
<reference evidence="8" key="1">
    <citation type="submission" date="2022-11" db="EMBL/GenBank/DDBJ databases">
        <title>WGS of Natronobacillus azotifigens 24KS-1, an anaerobic diazotrophic haloalkaliphile from soda-rich habitats.</title>
        <authorList>
            <person name="Sorokin D.Y."/>
            <person name="Merkel A.Y."/>
        </authorList>
    </citation>
    <scope>NUCLEOTIDE SEQUENCE</scope>
    <source>
        <strain evidence="8">24KS-1</strain>
    </source>
</reference>
<evidence type="ECO:0000256" key="4">
    <source>
        <dbReference type="ARBA" id="ARBA00022989"/>
    </source>
</evidence>
<dbReference type="InterPro" id="IPR003834">
    <property type="entry name" value="Cyt_c_assmbl_TM_dom"/>
</dbReference>
<evidence type="ECO:0000256" key="6">
    <source>
        <dbReference type="SAM" id="Phobius"/>
    </source>
</evidence>
<dbReference type="EMBL" id="JAPRAT010000001">
    <property type="protein sequence ID" value="MCZ0701724.1"/>
    <property type="molecule type" value="Genomic_DNA"/>
</dbReference>
<dbReference type="RefSeq" id="WP_268778487.1">
    <property type="nucleotide sequence ID" value="NZ_JAPRAT010000001.1"/>
</dbReference>
<protein>
    <submittedName>
        <fullName evidence="8">Sulfite exporter TauE/SafE family protein</fullName>
    </submittedName>
</protein>
<feature type="domain" description="Cytochrome C biogenesis protein transmembrane" evidence="7">
    <location>
        <begin position="11"/>
        <end position="202"/>
    </location>
</feature>
<evidence type="ECO:0000256" key="3">
    <source>
        <dbReference type="ARBA" id="ARBA00022692"/>
    </source>
</evidence>
<dbReference type="PANTHER" id="PTHR31272">
    <property type="entry name" value="CYTOCHROME C-TYPE BIOGENESIS PROTEIN HI_1454-RELATED"/>
    <property type="match status" value="1"/>
</dbReference>
<keyword evidence="4 6" id="KW-1133">Transmembrane helix</keyword>
<dbReference type="GO" id="GO:0017004">
    <property type="term" value="P:cytochrome complex assembly"/>
    <property type="evidence" value="ECO:0007669"/>
    <property type="project" value="InterPro"/>
</dbReference>
<evidence type="ECO:0000313" key="9">
    <source>
        <dbReference type="Proteomes" id="UP001084197"/>
    </source>
</evidence>
<name>A0A9J6R8Z2_9BACI</name>
<evidence type="ECO:0000256" key="2">
    <source>
        <dbReference type="ARBA" id="ARBA00006143"/>
    </source>
</evidence>
<keyword evidence="5 6" id="KW-0472">Membrane</keyword>